<dbReference type="STRING" id="321267.SHM7688_03144"/>
<dbReference type="Proteomes" id="UP000054823">
    <property type="component" value="Unassembled WGS sequence"/>
</dbReference>
<gene>
    <name evidence="1" type="ORF">SHM7688_03144</name>
</gene>
<dbReference type="EMBL" id="CYPW01000027">
    <property type="protein sequence ID" value="CUH53685.1"/>
    <property type="molecule type" value="Genomic_DNA"/>
</dbReference>
<sequence length="253" mass="28163">MSALMFQHLRDTKNVGDAMCSPYDYFDWQDAQAKDLRTPSPDYKIGIYGGGKIFGGLADEAGILKQEGVKHIAWGVGTRQTFPISRKYSRARALCDLVGSRDYGDTRYDYAPCASCMSPLFDAQAAPEHDVVFYFHGGKTEKQKLGIPDDMPKLSNNCNSLEEALAFIASGKTVVSNSYHGVYWSLLMGRKTICVPFSNKFYGYRFKPAYATPKNWKSKLDTGLAAPEMLKTCRDATHAFKAKVDALIKEVCQ</sequence>
<proteinExistence type="predicted"/>
<protein>
    <submittedName>
        <fullName evidence="1">Polysaccharide pyruvyl transferase</fullName>
    </submittedName>
</protein>
<dbReference type="OrthoDB" id="7835085at2"/>
<keyword evidence="2" id="KW-1185">Reference proteome</keyword>
<keyword evidence="1" id="KW-0808">Transferase</keyword>
<dbReference type="GO" id="GO:0016740">
    <property type="term" value="F:transferase activity"/>
    <property type="evidence" value="ECO:0007669"/>
    <property type="project" value="UniProtKB-KW"/>
</dbReference>
<dbReference type="AlphaFoldDB" id="A0A0P1FB69"/>
<name>A0A0P1FB69_9RHOB</name>
<accession>A0A0P1FB69</accession>
<dbReference type="RefSeq" id="WP_058240819.1">
    <property type="nucleotide sequence ID" value="NZ_CYPW01000027.1"/>
</dbReference>
<evidence type="ECO:0000313" key="2">
    <source>
        <dbReference type="Proteomes" id="UP000054823"/>
    </source>
</evidence>
<reference evidence="1 2" key="1">
    <citation type="submission" date="2015-09" db="EMBL/GenBank/DDBJ databases">
        <authorList>
            <consortium name="Swine Surveillance"/>
        </authorList>
    </citation>
    <scope>NUCLEOTIDE SEQUENCE [LARGE SCALE GENOMIC DNA]</scope>
    <source>
        <strain evidence="1 2">CECT 7688</strain>
    </source>
</reference>
<evidence type="ECO:0000313" key="1">
    <source>
        <dbReference type="EMBL" id="CUH53685.1"/>
    </source>
</evidence>
<organism evidence="1 2">
    <name type="scientific">Shimia marina</name>
    <dbReference type="NCBI Taxonomy" id="321267"/>
    <lineage>
        <taxon>Bacteria</taxon>
        <taxon>Pseudomonadati</taxon>
        <taxon>Pseudomonadota</taxon>
        <taxon>Alphaproteobacteria</taxon>
        <taxon>Rhodobacterales</taxon>
        <taxon>Roseobacteraceae</taxon>
    </lineage>
</organism>